<protein>
    <recommendedName>
        <fullName evidence="4">Bestrophin homolog</fullName>
    </recommendedName>
</protein>
<feature type="region of interest" description="Disordered" evidence="1">
    <location>
        <begin position="195"/>
        <end position="336"/>
    </location>
</feature>
<organism evidence="2 3">
    <name type="scientific">Pristionchus mayeri</name>
    <dbReference type="NCBI Taxonomy" id="1317129"/>
    <lineage>
        <taxon>Eukaryota</taxon>
        <taxon>Metazoa</taxon>
        <taxon>Ecdysozoa</taxon>
        <taxon>Nematoda</taxon>
        <taxon>Chromadorea</taxon>
        <taxon>Rhabditida</taxon>
        <taxon>Rhabditina</taxon>
        <taxon>Diplogasteromorpha</taxon>
        <taxon>Diplogasteroidea</taxon>
        <taxon>Neodiplogasteridae</taxon>
        <taxon>Pristionchus</taxon>
    </lineage>
</organism>
<proteinExistence type="predicted"/>
<dbReference type="PANTHER" id="PTHR10736">
    <property type="entry name" value="BESTROPHIN"/>
    <property type="match status" value="1"/>
</dbReference>
<dbReference type="EMBL" id="BTRK01000004">
    <property type="protein sequence ID" value="GMR48494.1"/>
    <property type="molecule type" value="Genomic_DNA"/>
</dbReference>
<sequence length="336" mass="36786">DDHFECNYLIDRNIAIGMVIVDDSYEKIPEIIPDQFLGMPHAMYTESTAPKDGEPYSAFAGSVAHIVLAREDEEVDMVTVIPADATDETPFVPNSRKTSFANRVGNTVKNKFGRRGSKFTARIVPTSVLSAMAGASPSMEQRKRMAGIRRASEVPRGTSWRMSEDVYDDSSPDGSYADLSLAESRDFRNKFDQSISSRRMSVPASVITGKNSDVESGHVSNGPTPKHSAARISDSRPPTICEEEEEHSQGSEQSKEDTNPSTPAPSPTMKKKDRPTVKISTIGQPAERKEAVSSPPMTPKSILKNRGEGSQPSSRCHSRSEPPSRDPPLAPKKEHK</sequence>
<name>A0AAN5I1N9_9BILA</name>
<accession>A0AAN5I1N9</accession>
<dbReference type="GO" id="GO:0005254">
    <property type="term" value="F:chloride channel activity"/>
    <property type="evidence" value="ECO:0007669"/>
    <property type="project" value="TreeGrafter"/>
</dbReference>
<evidence type="ECO:0008006" key="4">
    <source>
        <dbReference type="Google" id="ProtNLM"/>
    </source>
</evidence>
<feature type="non-terminal residue" evidence="2">
    <location>
        <position position="1"/>
    </location>
</feature>
<dbReference type="PANTHER" id="PTHR10736:SF58">
    <property type="entry name" value="BESTROPHIN HOMOLOG-RELATED"/>
    <property type="match status" value="1"/>
</dbReference>
<reference evidence="3" key="1">
    <citation type="submission" date="2022-10" db="EMBL/GenBank/DDBJ databases">
        <title>Genome assembly of Pristionchus species.</title>
        <authorList>
            <person name="Yoshida K."/>
            <person name="Sommer R.J."/>
        </authorList>
    </citation>
    <scope>NUCLEOTIDE SEQUENCE [LARGE SCALE GENOMIC DNA]</scope>
    <source>
        <strain evidence="3">RS5460</strain>
    </source>
</reference>
<feature type="compositionally biased region" description="Basic and acidic residues" evidence="1">
    <location>
        <begin position="247"/>
        <end position="258"/>
    </location>
</feature>
<evidence type="ECO:0000313" key="2">
    <source>
        <dbReference type="EMBL" id="GMR48494.1"/>
    </source>
</evidence>
<evidence type="ECO:0000256" key="1">
    <source>
        <dbReference type="SAM" id="MobiDB-lite"/>
    </source>
</evidence>
<evidence type="ECO:0000313" key="3">
    <source>
        <dbReference type="Proteomes" id="UP001328107"/>
    </source>
</evidence>
<dbReference type="InterPro" id="IPR000615">
    <property type="entry name" value="Bestrophin"/>
</dbReference>
<feature type="non-terminal residue" evidence="2">
    <location>
        <position position="336"/>
    </location>
</feature>
<dbReference type="Proteomes" id="UP001328107">
    <property type="component" value="Unassembled WGS sequence"/>
</dbReference>
<keyword evidence="3" id="KW-1185">Reference proteome</keyword>
<dbReference type="AlphaFoldDB" id="A0AAN5I1N9"/>
<feature type="region of interest" description="Disordered" evidence="1">
    <location>
        <begin position="134"/>
        <end position="156"/>
    </location>
</feature>
<gene>
    <name evidence="2" type="ORF">PMAYCL1PPCAC_18689</name>
</gene>
<comment type="caution">
    <text evidence="2">The sequence shown here is derived from an EMBL/GenBank/DDBJ whole genome shotgun (WGS) entry which is preliminary data.</text>
</comment>